<proteinExistence type="predicted"/>
<dbReference type="Pfam" id="PF05427">
    <property type="entry name" value="FIBP"/>
    <property type="match status" value="2"/>
</dbReference>
<reference evidence="1 2" key="1">
    <citation type="submission" date="2012-04" db="EMBL/GenBank/DDBJ databases">
        <title>The Genome Sequence of Saprolegnia declina VS20.</title>
        <authorList>
            <consortium name="The Broad Institute Genome Sequencing Platform"/>
            <person name="Russ C."/>
            <person name="Nusbaum C."/>
            <person name="Tyler B."/>
            <person name="van West P."/>
            <person name="Dieguez-Uribeondo J."/>
            <person name="de Bruijn I."/>
            <person name="Tripathy S."/>
            <person name="Jiang R."/>
            <person name="Young S.K."/>
            <person name="Zeng Q."/>
            <person name="Gargeya S."/>
            <person name="Fitzgerald M."/>
            <person name="Haas B."/>
            <person name="Abouelleil A."/>
            <person name="Alvarado L."/>
            <person name="Arachchi H.M."/>
            <person name="Berlin A."/>
            <person name="Chapman S.B."/>
            <person name="Goldberg J."/>
            <person name="Griggs A."/>
            <person name="Gujja S."/>
            <person name="Hansen M."/>
            <person name="Howarth C."/>
            <person name="Imamovic A."/>
            <person name="Larimer J."/>
            <person name="McCowen C."/>
            <person name="Montmayeur A."/>
            <person name="Murphy C."/>
            <person name="Neiman D."/>
            <person name="Pearson M."/>
            <person name="Priest M."/>
            <person name="Roberts A."/>
            <person name="Saif S."/>
            <person name="Shea T."/>
            <person name="Sisk P."/>
            <person name="Sykes S."/>
            <person name="Wortman J."/>
            <person name="Nusbaum C."/>
            <person name="Birren B."/>
        </authorList>
    </citation>
    <scope>NUCLEOTIDE SEQUENCE [LARGE SCALE GENOMIC DNA]</scope>
    <source>
        <strain evidence="1 2">VS20</strain>
    </source>
</reference>
<dbReference type="OMA" id="DWPAIGF"/>
<dbReference type="GeneID" id="19956251"/>
<evidence type="ECO:0008006" key="3">
    <source>
        <dbReference type="Google" id="ProtNLM"/>
    </source>
</evidence>
<dbReference type="VEuPathDB" id="FungiDB:SDRG_15524"/>
<dbReference type="STRING" id="1156394.T0R3F1"/>
<dbReference type="OrthoDB" id="16955at2759"/>
<accession>T0R3F1</accession>
<dbReference type="InParanoid" id="T0R3F1"/>
<evidence type="ECO:0000313" key="2">
    <source>
        <dbReference type="Proteomes" id="UP000030762"/>
    </source>
</evidence>
<organism evidence="1 2">
    <name type="scientific">Saprolegnia diclina (strain VS20)</name>
    <dbReference type="NCBI Taxonomy" id="1156394"/>
    <lineage>
        <taxon>Eukaryota</taxon>
        <taxon>Sar</taxon>
        <taxon>Stramenopiles</taxon>
        <taxon>Oomycota</taxon>
        <taxon>Saprolegniomycetes</taxon>
        <taxon>Saprolegniales</taxon>
        <taxon>Saprolegniaceae</taxon>
        <taxon>Saprolegnia</taxon>
    </lineage>
</organism>
<sequence length="447" mass="51136">MMREIFDTFLTDPVLLSEDVYVLWLEGQNATSALDVRFRSYGPSSASSESLSDDRDDELRDLIWRDTVDQYRLFEKLESYFMHPKLLRTQLLFQIPAWQQQEMTEKYYGLDGPVVRRLVGKKLTSKAQKDLDEVSEQSFRTLKNCRRQFENLRRIYALLEEKNFQGCIARAISDHFLISDRLAAKYAGIVFLVHGRFEVHMTHKTVGFLTWSDLQFFAALLMSHWVMPSTKRHLGPTKLACKTLSASIAVLAEGSALNCVRLRHRVTPDALVCDTTDTDWPSLSHLETKVTPMSARHCVGVDLNQRMTNALRDLKAHFLNDVETLTEYRNIVMLELQSKLQPEQLDHLGLKMLPIARGLLTIGAGLSQPKELKDLIEDVVDAAGHVFKDSKLRLTDIDLVFSALIDSLSAIDVWYLNADETRLLLLASWELFLSVVRGVLVTIYDRL</sequence>
<dbReference type="PANTHER" id="PTHR13223">
    <property type="entry name" value="ACIDIC FIBROBLAST GROWTH FACTOR INTRACELLULAR BINDING PROTEIN"/>
    <property type="match status" value="1"/>
</dbReference>
<dbReference type="AlphaFoldDB" id="T0R3F1"/>
<dbReference type="eggNOG" id="ENOG502QPQ2">
    <property type="taxonomic scope" value="Eukaryota"/>
</dbReference>
<evidence type="ECO:0000313" key="1">
    <source>
        <dbReference type="EMBL" id="EQC26583.1"/>
    </source>
</evidence>
<dbReference type="RefSeq" id="XP_008619921.1">
    <property type="nucleotide sequence ID" value="XM_008621699.1"/>
</dbReference>
<dbReference type="GO" id="GO:0005634">
    <property type="term" value="C:nucleus"/>
    <property type="evidence" value="ECO:0007669"/>
    <property type="project" value="TreeGrafter"/>
</dbReference>
<dbReference type="PANTHER" id="PTHR13223:SF2">
    <property type="entry name" value="ACIDIC FIBROBLAST GROWTH FACTOR INTRACELLULAR-BINDING PROTEIN"/>
    <property type="match status" value="1"/>
</dbReference>
<keyword evidence="2" id="KW-1185">Reference proteome</keyword>
<name>T0R3F1_SAPDV</name>
<dbReference type="Proteomes" id="UP000030762">
    <property type="component" value="Unassembled WGS sequence"/>
</dbReference>
<dbReference type="InterPro" id="IPR008614">
    <property type="entry name" value="FIBP"/>
</dbReference>
<protein>
    <recommendedName>
        <fullName evidence="3">Acidic fibroblast growth factor intracellular-binding protein</fullName>
    </recommendedName>
</protein>
<dbReference type="EMBL" id="JH767226">
    <property type="protein sequence ID" value="EQC26583.1"/>
    <property type="molecule type" value="Genomic_DNA"/>
</dbReference>
<gene>
    <name evidence="1" type="ORF">SDRG_15524</name>
</gene>